<dbReference type="CDD" id="cd04301">
    <property type="entry name" value="NAT_SF"/>
    <property type="match status" value="1"/>
</dbReference>
<accession>D1NS43</accession>
<dbReference type="EMBL" id="JGYW01000011">
    <property type="protein sequence ID" value="KFI57223.1"/>
    <property type="molecule type" value="Genomic_DNA"/>
</dbReference>
<keyword evidence="2 5" id="KW-0012">Acyltransferase</keyword>
<evidence type="ECO:0000256" key="1">
    <source>
        <dbReference type="ARBA" id="ARBA00022679"/>
    </source>
</evidence>
<proteinExistence type="predicted"/>
<gene>
    <name evidence="5" type="ORF">BGLCM_1467</name>
    <name evidence="4" type="ORF">BIFGAL_02597</name>
</gene>
<dbReference type="STRING" id="561180.BIFGAL_02597"/>
<keyword evidence="1 4" id="KW-0808">Transferase</keyword>
<dbReference type="Proteomes" id="UP000003656">
    <property type="component" value="Unassembled WGS sequence"/>
</dbReference>
<dbReference type="Gene3D" id="3.40.630.30">
    <property type="match status" value="1"/>
</dbReference>
<evidence type="ECO:0000256" key="2">
    <source>
        <dbReference type="ARBA" id="ARBA00023315"/>
    </source>
</evidence>
<comment type="caution">
    <text evidence="4">The sequence shown here is derived from an EMBL/GenBank/DDBJ whole genome shotgun (WGS) entry which is preliminary data.</text>
</comment>
<dbReference type="InterPro" id="IPR016181">
    <property type="entry name" value="Acyl_CoA_acyltransferase"/>
</dbReference>
<evidence type="ECO:0000259" key="3">
    <source>
        <dbReference type="PROSITE" id="PS51186"/>
    </source>
</evidence>
<dbReference type="EMBL" id="ABXB03000001">
    <property type="protein sequence ID" value="EFA23495.1"/>
    <property type="molecule type" value="Genomic_DNA"/>
</dbReference>
<dbReference type="EC" id="2.3.1.183" evidence="5"/>
<dbReference type="Pfam" id="PF00583">
    <property type="entry name" value="Acetyltransf_1"/>
    <property type="match status" value="1"/>
</dbReference>
<reference evidence="5 7" key="2">
    <citation type="submission" date="2014-03" db="EMBL/GenBank/DDBJ databases">
        <title>Genomics of Bifidobacteria.</title>
        <authorList>
            <person name="Ventura M."/>
            <person name="Milani C."/>
            <person name="Lugli G.A."/>
        </authorList>
    </citation>
    <scope>NUCLEOTIDE SEQUENCE [LARGE SCALE GENOMIC DNA]</scope>
    <source>
        <strain evidence="5 7">LMG 11596</strain>
    </source>
</reference>
<dbReference type="GO" id="GO:0102971">
    <property type="term" value="F:phosphinothricin N-acetyltransferase activity"/>
    <property type="evidence" value="ECO:0007669"/>
    <property type="project" value="UniProtKB-EC"/>
</dbReference>
<protein>
    <submittedName>
        <fullName evidence="4">Acetyltransferase, GNAT family</fullName>
    </submittedName>
    <submittedName>
        <fullName evidence="5">GNAT family acetyltransferase</fullName>
        <ecNumber evidence="5">2.3.1.183</ecNumber>
    </submittedName>
</protein>
<feature type="domain" description="N-acetyltransferase" evidence="3">
    <location>
        <begin position="5"/>
        <end position="172"/>
    </location>
</feature>
<name>D1NS43_9BIFI</name>
<dbReference type="SUPFAM" id="SSF55729">
    <property type="entry name" value="Acyl-CoA N-acyltransferases (Nat)"/>
    <property type="match status" value="1"/>
</dbReference>
<organism evidence="4 6">
    <name type="scientific">Bifidobacterium gallicum DSM 20093 = LMG 11596</name>
    <dbReference type="NCBI Taxonomy" id="561180"/>
    <lineage>
        <taxon>Bacteria</taxon>
        <taxon>Bacillati</taxon>
        <taxon>Actinomycetota</taxon>
        <taxon>Actinomycetes</taxon>
        <taxon>Bifidobacteriales</taxon>
        <taxon>Bifidobacteriaceae</taxon>
        <taxon>Bifidobacterium</taxon>
    </lineage>
</organism>
<dbReference type="AlphaFoldDB" id="D1NS43"/>
<dbReference type="RefSeq" id="WP_006293979.1">
    <property type="nucleotide sequence ID" value="NZ_ABXB03000001.1"/>
</dbReference>
<reference evidence="4 6" key="1">
    <citation type="submission" date="2009-11" db="EMBL/GenBank/DDBJ databases">
        <authorList>
            <person name="Weinstock G."/>
            <person name="Sodergren E."/>
            <person name="Clifton S."/>
            <person name="Fulton L."/>
            <person name="Fulton B."/>
            <person name="Courtney L."/>
            <person name="Fronick C."/>
            <person name="Harrison M."/>
            <person name="Strong C."/>
            <person name="Farmer C."/>
            <person name="Delahaunty K."/>
            <person name="Markovic C."/>
            <person name="Hall O."/>
            <person name="Minx P."/>
            <person name="Tomlinson C."/>
            <person name="Mitreva M."/>
            <person name="Nelson J."/>
            <person name="Hou S."/>
            <person name="Wollam A."/>
            <person name="Pepin K.H."/>
            <person name="Johnson M."/>
            <person name="Bhonagiri V."/>
            <person name="Nash W.E."/>
            <person name="Warren W."/>
            <person name="Chinwalla A."/>
            <person name="Mardis E.R."/>
            <person name="Wilson R.K."/>
        </authorList>
    </citation>
    <scope>NUCLEOTIDE SEQUENCE [LARGE SCALE GENOMIC DNA]</scope>
    <source>
        <strain evidence="4 6">DSM 20093</strain>
    </source>
</reference>
<dbReference type="Proteomes" id="UP000029074">
    <property type="component" value="Unassembled WGS sequence"/>
</dbReference>
<evidence type="ECO:0000313" key="5">
    <source>
        <dbReference type="EMBL" id="KFI57223.1"/>
    </source>
</evidence>
<evidence type="ECO:0000313" key="7">
    <source>
        <dbReference type="Proteomes" id="UP000029074"/>
    </source>
</evidence>
<evidence type="ECO:0000313" key="4">
    <source>
        <dbReference type="EMBL" id="EFA23495.1"/>
    </source>
</evidence>
<dbReference type="OrthoDB" id="3173333at2"/>
<dbReference type="PANTHER" id="PTHR43072">
    <property type="entry name" value="N-ACETYLTRANSFERASE"/>
    <property type="match status" value="1"/>
</dbReference>
<dbReference type="InterPro" id="IPR000182">
    <property type="entry name" value="GNAT_dom"/>
</dbReference>
<dbReference type="PANTHER" id="PTHR43072:SF23">
    <property type="entry name" value="UPF0039 PROTEIN C11D3.02C"/>
    <property type="match status" value="1"/>
</dbReference>
<dbReference type="PROSITE" id="PS51186">
    <property type="entry name" value="GNAT"/>
    <property type="match status" value="1"/>
</dbReference>
<sequence>MHYRYQARVATAHDAQIVAAIYNAAVVEGGASADTAAVSVASRREWIEAHTDPYAVFIIEAVDEQGVPSIPVAFCALSNYYPRPGYDGVTDLAYYVAPEWRRRGVGQFALRTLLDEARNRGMRKAVCIIFADNTASIALCTSFGFTRFGLMAQAATDALGVMRDMAYYDLDL</sequence>
<dbReference type="eggNOG" id="COG1247">
    <property type="taxonomic scope" value="Bacteria"/>
</dbReference>
<keyword evidence="7" id="KW-1185">Reference proteome</keyword>
<evidence type="ECO:0000313" key="6">
    <source>
        <dbReference type="Proteomes" id="UP000003656"/>
    </source>
</evidence>